<dbReference type="RefSeq" id="WP_219507650.1">
    <property type="nucleotide sequence ID" value="NZ_JAHXDN010000009.1"/>
</dbReference>
<dbReference type="AlphaFoldDB" id="A0A9X1G0G6"/>
<gene>
    <name evidence="1" type="ORF">KX928_22955</name>
</gene>
<dbReference type="Proteomes" id="UP001138661">
    <property type="component" value="Unassembled WGS sequence"/>
</dbReference>
<reference evidence="1" key="1">
    <citation type="submission" date="2021-07" db="EMBL/GenBank/DDBJ databases">
        <title>Roseobacter insulae sp. nov., isolated from a tidal flat.</title>
        <authorList>
            <person name="Park S."/>
            <person name="Yoon J.-H."/>
        </authorList>
    </citation>
    <scope>NUCLEOTIDE SEQUENCE</scope>
    <source>
        <strain evidence="1">YSTF-M11</strain>
    </source>
</reference>
<sequence length="62" mass="6839">LGLPAAVIVQQSNGRFVRIAEIGDEIVGAKDRFKRILTVSAPWTNGWFVDIGVDMRANVRTI</sequence>
<evidence type="ECO:0000313" key="1">
    <source>
        <dbReference type="EMBL" id="MBW4710659.1"/>
    </source>
</evidence>
<feature type="non-terminal residue" evidence="1">
    <location>
        <position position="1"/>
    </location>
</feature>
<evidence type="ECO:0000313" key="2">
    <source>
        <dbReference type="Proteomes" id="UP001138661"/>
    </source>
</evidence>
<organism evidence="1 2">
    <name type="scientific">Roseobacter insulae</name>
    <dbReference type="NCBI Taxonomy" id="2859783"/>
    <lineage>
        <taxon>Bacteria</taxon>
        <taxon>Pseudomonadati</taxon>
        <taxon>Pseudomonadota</taxon>
        <taxon>Alphaproteobacteria</taxon>
        <taxon>Rhodobacterales</taxon>
        <taxon>Roseobacteraceae</taxon>
        <taxon>Roseobacter</taxon>
    </lineage>
</organism>
<protein>
    <submittedName>
        <fullName evidence="1">Uncharacterized protein</fullName>
    </submittedName>
</protein>
<comment type="caution">
    <text evidence="1">The sequence shown here is derived from an EMBL/GenBank/DDBJ whole genome shotgun (WGS) entry which is preliminary data.</text>
</comment>
<accession>A0A9X1G0G6</accession>
<keyword evidence="2" id="KW-1185">Reference proteome</keyword>
<dbReference type="EMBL" id="JAHXDN010000009">
    <property type="protein sequence ID" value="MBW4710659.1"/>
    <property type="molecule type" value="Genomic_DNA"/>
</dbReference>
<name>A0A9X1G0G6_9RHOB</name>
<proteinExistence type="predicted"/>